<reference evidence="1 2" key="1">
    <citation type="submission" date="2023-07" db="EMBL/GenBank/DDBJ databases">
        <title>Genomic Encyclopedia of Type Strains, Phase IV (KMG-IV): sequencing the most valuable type-strain genomes for metagenomic binning, comparative biology and taxonomic classification.</title>
        <authorList>
            <person name="Goeker M."/>
        </authorList>
    </citation>
    <scope>NUCLEOTIDE SEQUENCE [LARGE SCALE GENOMIC DNA]</scope>
    <source>
        <strain evidence="1 2">DSM 1400</strain>
    </source>
</reference>
<dbReference type="RefSeq" id="WP_307356664.1">
    <property type="nucleotide sequence ID" value="NZ_BAAACJ010000004.1"/>
</dbReference>
<gene>
    <name evidence="1" type="ORF">QOZ93_002346</name>
</gene>
<evidence type="ECO:0000313" key="1">
    <source>
        <dbReference type="EMBL" id="MDQ0480598.1"/>
    </source>
</evidence>
<protein>
    <submittedName>
        <fullName evidence="1">Non-homologous end joining protein Ku</fullName>
    </submittedName>
</protein>
<organism evidence="1 2">
    <name type="scientific">Hathewaya limosa</name>
    <name type="common">Clostridium limosum</name>
    <dbReference type="NCBI Taxonomy" id="1536"/>
    <lineage>
        <taxon>Bacteria</taxon>
        <taxon>Bacillati</taxon>
        <taxon>Bacillota</taxon>
        <taxon>Clostridia</taxon>
        <taxon>Eubacteriales</taxon>
        <taxon>Clostridiaceae</taxon>
        <taxon>Hathewaya</taxon>
    </lineage>
</organism>
<comment type="caution">
    <text evidence="1">The sequence shown here is derived from an EMBL/GenBank/DDBJ whole genome shotgun (WGS) entry which is preliminary data.</text>
</comment>
<sequence length="116" mass="13872">MKLYCKLKVNDKSLNIDCLDYEIIYRKYSKLNPIYHTITLMFINFNYDINNAKNKLKYLCNLSDEELKNMVIAKIITDLDKKSETSLFKKKYQKQIQELNSKKITIELDKSKMELC</sequence>
<proteinExistence type="predicted"/>
<dbReference type="Proteomes" id="UP001224418">
    <property type="component" value="Unassembled WGS sequence"/>
</dbReference>
<name>A0ABU0JU20_HATLI</name>
<dbReference type="EMBL" id="JAUSWN010000023">
    <property type="protein sequence ID" value="MDQ0480598.1"/>
    <property type="molecule type" value="Genomic_DNA"/>
</dbReference>
<keyword evidence="2" id="KW-1185">Reference proteome</keyword>
<evidence type="ECO:0000313" key="2">
    <source>
        <dbReference type="Proteomes" id="UP001224418"/>
    </source>
</evidence>
<accession>A0ABU0JU20</accession>